<evidence type="ECO:0000313" key="3">
    <source>
        <dbReference type="Proteomes" id="UP000479000"/>
    </source>
</evidence>
<name>A0A6H5G9A1_9HEMI</name>
<evidence type="ECO:0000256" key="1">
    <source>
        <dbReference type="SAM" id="MobiDB-lite"/>
    </source>
</evidence>
<evidence type="ECO:0000313" key="2">
    <source>
        <dbReference type="EMBL" id="CAA9998295.1"/>
    </source>
</evidence>
<keyword evidence="3" id="KW-1185">Reference proteome</keyword>
<proteinExistence type="predicted"/>
<gene>
    <name evidence="2" type="ORF">NTEN_LOCUS4578</name>
</gene>
<accession>A0A6H5G9A1</accession>
<sequence length="53" mass="5981">MTNPRRHYSNGGNDPCDPQVDKYRRPRRTLNDRQGPTVAKVATIVSISTLLLT</sequence>
<dbReference type="EMBL" id="CADCXU010006750">
    <property type="protein sequence ID" value="CAA9998295.1"/>
    <property type="molecule type" value="Genomic_DNA"/>
</dbReference>
<protein>
    <submittedName>
        <fullName evidence="2">Uncharacterized protein</fullName>
    </submittedName>
</protein>
<dbReference type="Proteomes" id="UP000479000">
    <property type="component" value="Unassembled WGS sequence"/>
</dbReference>
<reference evidence="2 3" key="1">
    <citation type="submission" date="2020-02" db="EMBL/GenBank/DDBJ databases">
        <authorList>
            <person name="Ferguson B K."/>
        </authorList>
    </citation>
    <scope>NUCLEOTIDE SEQUENCE [LARGE SCALE GENOMIC DNA]</scope>
</reference>
<feature type="region of interest" description="Disordered" evidence="1">
    <location>
        <begin position="1"/>
        <end position="34"/>
    </location>
</feature>
<dbReference type="AlphaFoldDB" id="A0A6H5G9A1"/>
<organism evidence="2 3">
    <name type="scientific">Nesidiocoris tenuis</name>
    <dbReference type="NCBI Taxonomy" id="355587"/>
    <lineage>
        <taxon>Eukaryota</taxon>
        <taxon>Metazoa</taxon>
        <taxon>Ecdysozoa</taxon>
        <taxon>Arthropoda</taxon>
        <taxon>Hexapoda</taxon>
        <taxon>Insecta</taxon>
        <taxon>Pterygota</taxon>
        <taxon>Neoptera</taxon>
        <taxon>Paraneoptera</taxon>
        <taxon>Hemiptera</taxon>
        <taxon>Heteroptera</taxon>
        <taxon>Panheteroptera</taxon>
        <taxon>Cimicomorpha</taxon>
        <taxon>Miridae</taxon>
        <taxon>Dicyphina</taxon>
        <taxon>Nesidiocoris</taxon>
    </lineage>
</organism>
<feature type="non-terminal residue" evidence="2">
    <location>
        <position position="53"/>
    </location>
</feature>